<evidence type="ECO:0000256" key="1">
    <source>
        <dbReference type="ARBA" id="ARBA00011073"/>
    </source>
</evidence>
<evidence type="ECO:0000256" key="2">
    <source>
        <dbReference type="ARBA" id="ARBA00022670"/>
    </source>
</evidence>
<dbReference type="Pfam" id="PF00082">
    <property type="entry name" value="Peptidase_S8"/>
    <property type="match status" value="1"/>
</dbReference>
<dbReference type="InterPro" id="IPR050131">
    <property type="entry name" value="Peptidase_S8_subtilisin-like"/>
</dbReference>
<accession>A0AAN6P5E1</accession>
<dbReference type="Proteomes" id="UP001303115">
    <property type="component" value="Unassembled WGS sequence"/>
</dbReference>
<dbReference type="AlphaFoldDB" id="A0AAN6P5E1"/>
<organism evidence="6 7">
    <name type="scientific">Parachaetomium inaequale</name>
    <dbReference type="NCBI Taxonomy" id="2588326"/>
    <lineage>
        <taxon>Eukaryota</taxon>
        <taxon>Fungi</taxon>
        <taxon>Dikarya</taxon>
        <taxon>Ascomycota</taxon>
        <taxon>Pezizomycotina</taxon>
        <taxon>Sordariomycetes</taxon>
        <taxon>Sordariomycetidae</taxon>
        <taxon>Sordariales</taxon>
        <taxon>Chaetomiaceae</taxon>
        <taxon>Parachaetomium</taxon>
    </lineage>
</organism>
<proteinExistence type="inferred from homology"/>
<dbReference type="SUPFAM" id="SSF52743">
    <property type="entry name" value="Subtilisin-like"/>
    <property type="match status" value="1"/>
</dbReference>
<evidence type="ECO:0000256" key="4">
    <source>
        <dbReference type="ARBA" id="ARBA00022825"/>
    </source>
</evidence>
<keyword evidence="7" id="KW-1185">Reference proteome</keyword>
<reference evidence="7" key="1">
    <citation type="journal article" date="2023" name="Mol. Phylogenet. Evol.">
        <title>Genome-scale phylogeny and comparative genomics of the fungal order Sordariales.</title>
        <authorList>
            <person name="Hensen N."/>
            <person name="Bonometti L."/>
            <person name="Westerberg I."/>
            <person name="Brannstrom I.O."/>
            <person name="Guillou S."/>
            <person name="Cros-Aarteil S."/>
            <person name="Calhoun S."/>
            <person name="Haridas S."/>
            <person name="Kuo A."/>
            <person name="Mondo S."/>
            <person name="Pangilinan J."/>
            <person name="Riley R."/>
            <person name="LaButti K."/>
            <person name="Andreopoulos B."/>
            <person name="Lipzen A."/>
            <person name="Chen C."/>
            <person name="Yan M."/>
            <person name="Daum C."/>
            <person name="Ng V."/>
            <person name="Clum A."/>
            <person name="Steindorff A."/>
            <person name="Ohm R.A."/>
            <person name="Martin F."/>
            <person name="Silar P."/>
            <person name="Natvig D.O."/>
            <person name="Lalanne C."/>
            <person name="Gautier V."/>
            <person name="Ament-Velasquez S.L."/>
            <person name="Kruys A."/>
            <person name="Hutchinson M.I."/>
            <person name="Powell A.J."/>
            <person name="Barry K."/>
            <person name="Miller A.N."/>
            <person name="Grigoriev I.V."/>
            <person name="Debuchy R."/>
            <person name="Gladieux P."/>
            <person name="Hiltunen Thoren M."/>
            <person name="Johannesson H."/>
        </authorList>
    </citation>
    <scope>NUCLEOTIDE SEQUENCE [LARGE SCALE GENOMIC DNA]</scope>
    <source>
        <strain evidence="7">CBS 284.82</strain>
    </source>
</reference>
<dbReference type="EMBL" id="MU854651">
    <property type="protein sequence ID" value="KAK4032088.1"/>
    <property type="molecule type" value="Genomic_DNA"/>
</dbReference>
<evidence type="ECO:0000259" key="5">
    <source>
        <dbReference type="Pfam" id="PF00082"/>
    </source>
</evidence>
<dbReference type="InterPro" id="IPR000209">
    <property type="entry name" value="Peptidase_S8/S53_dom"/>
</dbReference>
<evidence type="ECO:0000256" key="3">
    <source>
        <dbReference type="ARBA" id="ARBA00022801"/>
    </source>
</evidence>
<keyword evidence="2" id="KW-0645">Protease</keyword>
<evidence type="ECO:0000313" key="6">
    <source>
        <dbReference type="EMBL" id="KAK4032088.1"/>
    </source>
</evidence>
<dbReference type="GO" id="GO:0004252">
    <property type="term" value="F:serine-type endopeptidase activity"/>
    <property type="evidence" value="ECO:0007669"/>
    <property type="project" value="InterPro"/>
</dbReference>
<feature type="domain" description="Peptidase S8/S53" evidence="5">
    <location>
        <begin position="39"/>
        <end position="247"/>
    </location>
</feature>
<keyword evidence="4" id="KW-0720">Serine protease</keyword>
<dbReference type="InterPro" id="IPR036852">
    <property type="entry name" value="Peptidase_S8/S53_dom_sf"/>
</dbReference>
<keyword evidence="3" id="KW-0378">Hydrolase</keyword>
<evidence type="ECO:0000313" key="7">
    <source>
        <dbReference type="Proteomes" id="UP001303115"/>
    </source>
</evidence>
<gene>
    <name evidence="6" type="ORF">C8A01DRAFT_41482</name>
</gene>
<dbReference type="PANTHER" id="PTHR43806:SF11">
    <property type="entry name" value="CEREVISIN-RELATED"/>
    <property type="match status" value="1"/>
</dbReference>
<dbReference type="PANTHER" id="PTHR43806">
    <property type="entry name" value="PEPTIDASE S8"/>
    <property type="match status" value="1"/>
</dbReference>
<comment type="similarity">
    <text evidence="1">Belongs to the peptidase S8 family.</text>
</comment>
<dbReference type="GO" id="GO:0006508">
    <property type="term" value="P:proteolysis"/>
    <property type="evidence" value="ECO:0007669"/>
    <property type="project" value="UniProtKB-KW"/>
</dbReference>
<comment type="caution">
    <text evidence="6">The sequence shown here is derived from an EMBL/GenBank/DDBJ whole genome shotgun (WGS) entry which is preliminary data.</text>
</comment>
<dbReference type="Gene3D" id="3.40.50.200">
    <property type="entry name" value="Peptidase S8/S53 domain"/>
    <property type="match status" value="1"/>
</dbReference>
<sequence length="290" mass="32106">MAEDLARNVRKQKTRDARKRSFDELNQLRALLLAGPGRRKVKVVVIDSGFSATWGSIPAPPSIAKSNYRDFVDGQHDVQRDESGHGTLTAHLVSMMLPEAVCELHVARVFRPPPSQQSWGPVEQAIGWAVEKGVDIILMAFGSSHDDDRVKRAINNLPDNMLFVTAAGNVPNFTRFFFPGRTQKNVMCVFAATASNKAAAELNPPPLNRGYNFALLGEPVLPEGIWSELQSATSYVAANAAAFAGLLLYFSWQPLPPGESEPLHLDDYLHEKMNLVFEELSSHHRDQGYE</sequence>
<name>A0AAN6P5E1_9PEZI</name>
<protein>
    <submittedName>
        <fullName evidence="6">Peptidase S8/S53 domain-containing protein</fullName>
    </submittedName>
</protein>